<reference evidence="3 4" key="1">
    <citation type="submission" date="2020-02" db="EMBL/GenBank/DDBJ databases">
        <title>Draft Genome Sequence of Verrucosispora sp. Strain CWR15, Isolated from Gulf of Mexico Sponge.</title>
        <authorList>
            <person name="Kennedy S.J."/>
            <person name="Cella E."/>
            <person name="Azarian T."/>
            <person name="Baker B.J."/>
            <person name="Shaw L.N."/>
        </authorList>
    </citation>
    <scope>NUCLEOTIDE SEQUENCE [LARGE SCALE GENOMIC DNA]</scope>
    <source>
        <strain evidence="3 4">CWR15</strain>
    </source>
</reference>
<protein>
    <submittedName>
        <fullName evidence="3">DUF4178 domain-containing protein</fullName>
    </submittedName>
</protein>
<evidence type="ECO:0000313" key="3">
    <source>
        <dbReference type="EMBL" id="NGM12819.1"/>
    </source>
</evidence>
<keyword evidence="1" id="KW-0812">Transmembrane</keyword>
<gene>
    <name evidence="3" type="ORF">ENC19_09210</name>
</gene>
<feature type="domain" description="DUF4178" evidence="2">
    <location>
        <begin position="53"/>
        <end position="188"/>
    </location>
</feature>
<evidence type="ECO:0000259" key="2">
    <source>
        <dbReference type="Pfam" id="PF13785"/>
    </source>
</evidence>
<dbReference type="InterPro" id="IPR025235">
    <property type="entry name" value="DUF4178"/>
</dbReference>
<sequence>MDGTTTYLVAGCLVGLVVAGFALRWWRGRSAADRRPQPRSGGGQRRDPRRIEVGDIVEIGDATYAVRGSIRLVEGEWRWAEHLLDDLDEHGGRRRLSVAESPAFELVLWESAPRDATVTPGAPVVESGGRSYSWHESGQARYTASGSIGLTPSGTMRYHDYRAPGGARLTFEAYGEAGWEMARGERLDGDGVTVHPQSGS</sequence>
<evidence type="ECO:0000256" key="1">
    <source>
        <dbReference type="SAM" id="Phobius"/>
    </source>
</evidence>
<dbReference type="Pfam" id="PF13785">
    <property type="entry name" value="DUF4178"/>
    <property type="match status" value="1"/>
</dbReference>
<keyword evidence="4" id="KW-1185">Reference proteome</keyword>
<dbReference type="RefSeq" id="WP_164446715.1">
    <property type="nucleotide sequence ID" value="NZ_SAIY01000002.1"/>
</dbReference>
<proteinExistence type="predicted"/>
<organism evidence="3 4">
    <name type="scientific">Verrucosispora sioxanthis</name>
    <dbReference type="NCBI Taxonomy" id="2499994"/>
    <lineage>
        <taxon>Bacteria</taxon>
        <taxon>Bacillati</taxon>
        <taxon>Actinomycetota</taxon>
        <taxon>Actinomycetes</taxon>
        <taxon>Micromonosporales</taxon>
        <taxon>Micromonosporaceae</taxon>
        <taxon>Micromonospora</taxon>
    </lineage>
</organism>
<keyword evidence="1" id="KW-0472">Membrane</keyword>
<feature type="transmembrane region" description="Helical" evidence="1">
    <location>
        <begin position="6"/>
        <end position="26"/>
    </location>
</feature>
<dbReference type="EMBL" id="SAIY01000002">
    <property type="protein sequence ID" value="NGM12819.1"/>
    <property type="molecule type" value="Genomic_DNA"/>
</dbReference>
<accession>A0A6M1KXS3</accession>
<dbReference type="Proteomes" id="UP000478148">
    <property type="component" value="Unassembled WGS sequence"/>
</dbReference>
<dbReference type="AlphaFoldDB" id="A0A6M1KXS3"/>
<keyword evidence="1" id="KW-1133">Transmembrane helix</keyword>
<name>A0A6M1KXS3_9ACTN</name>
<comment type="caution">
    <text evidence="3">The sequence shown here is derived from an EMBL/GenBank/DDBJ whole genome shotgun (WGS) entry which is preliminary data.</text>
</comment>
<evidence type="ECO:0000313" key="4">
    <source>
        <dbReference type="Proteomes" id="UP000478148"/>
    </source>
</evidence>